<dbReference type="WBParaSite" id="HCON_00154230-00001">
    <property type="protein sequence ID" value="HCON_00154230-00001"/>
    <property type="gene ID" value="HCON_00154230"/>
</dbReference>
<evidence type="ECO:0000313" key="1">
    <source>
        <dbReference type="Proteomes" id="UP000025227"/>
    </source>
</evidence>
<reference evidence="2" key="1">
    <citation type="submission" date="2020-12" db="UniProtKB">
        <authorList>
            <consortium name="WormBaseParasite"/>
        </authorList>
    </citation>
    <scope>IDENTIFICATION</scope>
    <source>
        <strain evidence="2">MHco3</strain>
    </source>
</reference>
<accession>A0A7I4YYM2</accession>
<organism evidence="1 2">
    <name type="scientific">Haemonchus contortus</name>
    <name type="common">Barber pole worm</name>
    <dbReference type="NCBI Taxonomy" id="6289"/>
    <lineage>
        <taxon>Eukaryota</taxon>
        <taxon>Metazoa</taxon>
        <taxon>Ecdysozoa</taxon>
        <taxon>Nematoda</taxon>
        <taxon>Chromadorea</taxon>
        <taxon>Rhabditida</taxon>
        <taxon>Rhabditina</taxon>
        <taxon>Rhabditomorpha</taxon>
        <taxon>Strongyloidea</taxon>
        <taxon>Trichostrongylidae</taxon>
        <taxon>Haemonchus</taxon>
    </lineage>
</organism>
<dbReference type="AlphaFoldDB" id="A0A7I4YYM2"/>
<sequence>MLVKMMVEKSRMYRTGTGINSLSRMSEKGQRTTYVAEFRVIQERRLRRGVRESVFRSLWVPPIPSRVRKGRQEYEATNVLYFCLTLTSVVSGSSKAVGQQKSSSLLT</sequence>
<protein>
    <submittedName>
        <fullName evidence="2">Uncharacterized protein</fullName>
    </submittedName>
</protein>
<dbReference type="Proteomes" id="UP000025227">
    <property type="component" value="Unplaced"/>
</dbReference>
<evidence type="ECO:0000313" key="2">
    <source>
        <dbReference type="WBParaSite" id="HCON_00154230-00001"/>
    </source>
</evidence>
<name>A0A7I4YYM2_HAECO</name>
<keyword evidence="1" id="KW-1185">Reference proteome</keyword>
<proteinExistence type="predicted"/>